<reference evidence="1" key="1">
    <citation type="journal article" date="2022" name="Int. J. Mol. Sci.">
        <title>Draft Genome of Tanacetum Coccineum: Genomic Comparison of Closely Related Tanacetum-Family Plants.</title>
        <authorList>
            <person name="Yamashiro T."/>
            <person name="Shiraishi A."/>
            <person name="Nakayama K."/>
            <person name="Satake H."/>
        </authorList>
    </citation>
    <scope>NUCLEOTIDE SEQUENCE</scope>
</reference>
<comment type="caution">
    <text evidence="1">The sequence shown here is derived from an EMBL/GenBank/DDBJ whole genome shotgun (WGS) entry which is preliminary data.</text>
</comment>
<gene>
    <name evidence="1" type="ORF">Tco_0895753</name>
</gene>
<proteinExistence type="predicted"/>
<evidence type="ECO:0000313" key="2">
    <source>
        <dbReference type="Proteomes" id="UP001151760"/>
    </source>
</evidence>
<dbReference type="Proteomes" id="UP001151760">
    <property type="component" value="Unassembled WGS sequence"/>
</dbReference>
<reference evidence="1" key="2">
    <citation type="submission" date="2022-01" db="EMBL/GenBank/DDBJ databases">
        <authorList>
            <person name="Yamashiro T."/>
            <person name="Shiraishi A."/>
            <person name="Satake H."/>
            <person name="Nakayama K."/>
        </authorList>
    </citation>
    <scope>NUCLEOTIDE SEQUENCE</scope>
</reference>
<dbReference type="EMBL" id="BQNB010014242">
    <property type="protein sequence ID" value="GJT25816.1"/>
    <property type="molecule type" value="Genomic_DNA"/>
</dbReference>
<keyword evidence="2" id="KW-1185">Reference proteome</keyword>
<evidence type="ECO:0000313" key="1">
    <source>
        <dbReference type="EMBL" id="GJT25816.1"/>
    </source>
</evidence>
<name>A0ABQ5CIX5_9ASTR</name>
<accession>A0ABQ5CIX5</accession>
<protein>
    <submittedName>
        <fullName evidence="1">Uncharacterized protein</fullName>
    </submittedName>
</protein>
<sequence>MRDVGIDTLTMEQYLPLTRLNQGPGVVKLEIGNNVNFEIQGKFIRDLRESTFFGTNNDDAYEHVERALDIVSLFSILGVTHDAVMLQLYCPPSKTTKQLEEIHNFKHKGDETLYQTWERGMHLENKCPCLEEVKRVEDVKYGEIGRPFLKKQ</sequence>
<organism evidence="1 2">
    <name type="scientific">Tanacetum coccineum</name>
    <dbReference type="NCBI Taxonomy" id="301880"/>
    <lineage>
        <taxon>Eukaryota</taxon>
        <taxon>Viridiplantae</taxon>
        <taxon>Streptophyta</taxon>
        <taxon>Embryophyta</taxon>
        <taxon>Tracheophyta</taxon>
        <taxon>Spermatophyta</taxon>
        <taxon>Magnoliopsida</taxon>
        <taxon>eudicotyledons</taxon>
        <taxon>Gunneridae</taxon>
        <taxon>Pentapetalae</taxon>
        <taxon>asterids</taxon>
        <taxon>campanulids</taxon>
        <taxon>Asterales</taxon>
        <taxon>Asteraceae</taxon>
        <taxon>Asteroideae</taxon>
        <taxon>Anthemideae</taxon>
        <taxon>Anthemidinae</taxon>
        <taxon>Tanacetum</taxon>
    </lineage>
</organism>